<gene>
    <name evidence="1" type="ORF">FHU40_001021</name>
</gene>
<protein>
    <submittedName>
        <fullName evidence="1">HK97 gp10 family phage protein</fullName>
    </submittedName>
</protein>
<organism evidence="1 2">
    <name type="scientific">Nocardioides soli</name>
    <dbReference type="NCBI Taxonomy" id="1036020"/>
    <lineage>
        <taxon>Bacteria</taxon>
        <taxon>Bacillati</taxon>
        <taxon>Actinomycetota</taxon>
        <taxon>Actinomycetes</taxon>
        <taxon>Propionibacteriales</taxon>
        <taxon>Nocardioidaceae</taxon>
        <taxon>Nocardioides</taxon>
    </lineage>
</organism>
<accession>A0A7W4VT82</accession>
<evidence type="ECO:0000313" key="2">
    <source>
        <dbReference type="Proteomes" id="UP000589626"/>
    </source>
</evidence>
<reference evidence="1 2" key="1">
    <citation type="submission" date="2020-08" db="EMBL/GenBank/DDBJ databases">
        <title>Sequencing the genomes of 1000 actinobacteria strains.</title>
        <authorList>
            <person name="Klenk H.-P."/>
        </authorList>
    </citation>
    <scope>NUCLEOTIDE SEQUENCE [LARGE SCALE GENOMIC DNA]</scope>
    <source>
        <strain evidence="1 2">DSM 105498</strain>
    </source>
</reference>
<dbReference type="NCBIfam" id="TIGR01725">
    <property type="entry name" value="phge_HK97_gp10"/>
    <property type="match status" value="1"/>
</dbReference>
<dbReference type="Proteomes" id="UP000589626">
    <property type="component" value="Unassembled WGS sequence"/>
</dbReference>
<dbReference type="EMBL" id="JACHWR010000001">
    <property type="protein sequence ID" value="MBB3041220.1"/>
    <property type="molecule type" value="Genomic_DNA"/>
</dbReference>
<comment type="caution">
    <text evidence="1">The sequence shown here is derived from an EMBL/GenBank/DDBJ whole genome shotgun (WGS) entry which is preliminary data.</text>
</comment>
<sequence length="115" mass="11733">MGAHLDVSQLAALGVRIAGAGPAVQAGARTALTRTAYAIEGDAKVLCPVDTGNLMGSISTDVDGTTAEIGPTSDYGIYVELGTSRMAGQPFMAPAFERRVPEYVDALATIATAAF</sequence>
<dbReference type="AlphaFoldDB" id="A0A7W4VT82"/>
<proteinExistence type="predicted"/>
<keyword evidence="2" id="KW-1185">Reference proteome</keyword>
<dbReference type="InterPro" id="IPR010064">
    <property type="entry name" value="HK97-gp10_tail"/>
</dbReference>
<name>A0A7W4VT82_9ACTN</name>
<dbReference type="RefSeq" id="WP_183591144.1">
    <property type="nucleotide sequence ID" value="NZ_JACHWR010000001.1"/>
</dbReference>
<evidence type="ECO:0000313" key="1">
    <source>
        <dbReference type="EMBL" id="MBB3041220.1"/>
    </source>
</evidence>